<proteinExistence type="predicted"/>
<gene>
    <name evidence="1" type="ORF">GALMADRAFT_1128546</name>
</gene>
<dbReference type="AlphaFoldDB" id="A0A067SHW1"/>
<accession>A0A067SHW1</accession>
<evidence type="ECO:0000313" key="2">
    <source>
        <dbReference type="Proteomes" id="UP000027222"/>
    </source>
</evidence>
<evidence type="ECO:0000313" key="1">
    <source>
        <dbReference type="EMBL" id="KDR67319.1"/>
    </source>
</evidence>
<keyword evidence="2" id="KW-1185">Reference proteome</keyword>
<organism evidence="1 2">
    <name type="scientific">Galerina marginata (strain CBS 339.88)</name>
    <dbReference type="NCBI Taxonomy" id="685588"/>
    <lineage>
        <taxon>Eukaryota</taxon>
        <taxon>Fungi</taxon>
        <taxon>Dikarya</taxon>
        <taxon>Basidiomycota</taxon>
        <taxon>Agaricomycotina</taxon>
        <taxon>Agaricomycetes</taxon>
        <taxon>Agaricomycetidae</taxon>
        <taxon>Agaricales</taxon>
        <taxon>Agaricineae</taxon>
        <taxon>Strophariaceae</taxon>
        <taxon>Galerina</taxon>
    </lineage>
</organism>
<sequence length="179" mass="20664">MFKLQTCIPPIVDDPGWLETTLFNYINRPHDPIYQELLLEFLVDPIRASKYIIDDTKYATLTKVLLDFLVQLCNDEKYTSRIHNFAYQILDTVEETIPQAGPSPELVEILNNSALILPNQCRHRFYSVKTRNFQVTVRSFANYLARVCGSVPPGFRITVKGKDGEEDISYYYDADSDDE</sequence>
<dbReference type="Proteomes" id="UP000027222">
    <property type="component" value="Unassembled WGS sequence"/>
</dbReference>
<dbReference type="HOGENOM" id="CLU_085781_0_0_1"/>
<protein>
    <submittedName>
        <fullName evidence="1">Uncharacterized protein</fullName>
    </submittedName>
</protein>
<name>A0A067SHW1_GALM3</name>
<dbReference type="EMBL" id="KL142416">
    <property type="protein sequence ID" value="KDR67319.1"/>
    <property type="molecule type" value="Genomic_DNA"/>
</dbReference>
<reference evidence="2" key="1">
    <citation type="journal article" date="2014" name="Proc. Natl. Acad. Sci. U.S.A.">
        <title>Extensive sampling of basidiomycete genomes demonstrates inadequacy of the white-rot/brown-rot paradigm for wood decay fungi.</title>
        <authorList>
            <person name="Riley R."/>
            <person name="Salamov A.A."/>
            <person name="Brown D.W."/>
            <person name="Nagy L.G."/>
            <person name="Floudas D."/>
            <person name="Held B.W."/>
            <person name="Levasseur A."/>
            <person name="Lombard V."/>
            <person name="Morin E."/>
            <person name="Otillar R."/>
            <person name="Lindquist E.A."/>
            <person name="Sun H."/>
            <person name="LaButti K.M."/>
            <person name="Schmutz J."/>
            <person name="Jabbour D."/>
            <person name="Luo H."/>
            <person name="Baker S.E."/>
            <person name="Pisabarro A.G."/>
            <person name="Walton J.D."/>
            <person name="Blanchette R.A."/>
            <person name="Henrissat B."/>
            <person name="Martin F."/>
            <person name="Cullen D."/>
            <person name="Hibbett D.S."/>
            <person name="Grigoriev I.V."/>
        </authorList>
    </citation>
    <scope>NUCLEOTIDE SEQUENCE [LARGE SCALE GENOMIC DNA]</scope>
    <source>
        <strain evidence="2">CBS 339.88</strain>
    </source>
</reference>